<evidence type="ECO:0000313" key="2">
    <source>
        <dbReference type="Proteomes" id="UP000594262"/>
    </source>
</evidence>
<dbReference type="Proteomes" id="UP000594262">
    <property type="component" value="Unplaced"/>
</dbReference>
<organism evidence="1 2">
    <name type="scientific">Clytia hemisphaerica</name>
    <dbReference type="NCBI Taxonomy" id="252671"/>
    <lineage>
        <taxon>Eukaryota</taxon>
        <taxon>Metazoa</taxon>
        <taxon>Cnidaria</taxon>
        <taxon>Hydrozoa</taxon>
        <taxon>Hydroidolina</taxon>
        <taxon>Leptothecata</taxon>
        <taxon>Obeliida</taxon>
        <taxon>Clytiidae</taxon>
        <taxon>Clytia</taxon>
    </lineage>
</organism>
<sequence>SFSTFKSSLVQYFGERESLKTIMKFLALFLLTACILKFGYSDILAEEFEDEDTGSGDGGLSCEGERYVCLRKAGYDWFARRQCESSYGKCVAERYVKEVQRYRYCVNVCQRQYNACKYNILKCNYRFYICKFRC</sequence>
<keyword evidence="2" id="KW-1185">Reference proteome</keyword>
<proteinExistence type="predicted"/>
<dbReference type="AlphaFoldDB" id="A0A7M5VBP0"/>
<protein>
    <submittedName>
        <fullName evidence="1">Uncharacterized protein</fullName>
    </submittedName>
</protein>
<reference evidence="1" key="1">
    <citation type="submission" date="2021-01" db="UniProtKB">
        <authorList>
            <consortium name="EnsemblMetazoa"/>
        </authorList>
    </citation>
    <scope>IDENTIFICATION</scope>
</reference>
<dbReference type="EnsemblMetazoa" id="CLYHEMT007851.1">
    <property type="protein sequence ID" value="CLYHEMP007851.1"/>
    <property type="gene ID" value="CLYHEMG007851"/>
</dbReference>
<evidence type="ECO:0000313" key="1">
    <source>
        <dbReference type="EnsemblMetazoa" id="CLYHEMP007851.1"/>
    </source>
</evidence>
<accession>A0A7M5VBP0</accession>
<name>A0A7M5VBP0_9CNID</name>